<dbReference type="EMBL" id="JPGG01000015">
    <property type="protein sequence ID" value="KGC16693.1"/>
    <property type="molecule type" value="Genomic_DNA"/>
</dbReference>
<accession>A0AAW3F660</accession>
<dbReference type="GO" id="GO:0004888">
    <property type="term" value="F:transmembrane signaling receptor activity"/>
    <property type="evidence" value="ECO:0007669"/>
    <property type="project" value="InterPro"/>
</dbReference>
<sequence>MANPRAIVDLTHEVRRLATGKIGDINDINRETTFLALNALIEAARAGEAGKGFAVVANQVKHVSKRIGEITDILNKELVGSLTRLTELGDSMIDRMHAHDGQRCADLALNMIDIVDRNLYERSCDVRWWATDSAVVDCVTYDSEEMSRHASERLSVILDSYTVYKDLWVVDAQGTVIASGRGETYPVVGQQVGGAKWFEAALATGSGADYVAFDVEALPQLRNAQVATYATAIREGGEANGQVLGALVIFFDWAPQAAAVVKGVRLSEEEWARTRCLIVDSSFRVIASSDGEGVLQETFRLKTHGEATGFYREADGGTVSFAATPGYETYRGLGWFGVVCQRAVGAGSAELI</sequence>
<dbReference type="GO" id="GO:0007165">
    <property type="term" value="P:signal transduction"/>
    <property type="evidence" value="ECO:0007669"/>
    <property type="project" value="UniProtKB-KW"/>
</dbReference>
<dbReference type="SUPFAM" id="SSF58104">
    <property type="entry name" value="Methyl-accepting chemotaxis protein (MCP) signaling domain"/>
    <property type="match status" value="1"/>
</dbReference>
<dbReference type="InterPro" id="IPR004090">
    <property type="entry name" value="Chemotax_Me-accpt_rcpt"/>
</dbReference>
<name>A0AAW3F660_BURGA</name>
<dbReference type="PROSITE" id="PS50111">
    <property type="entry name" value="CHEMOTAXIS_TRANSDUC_2"/>
    <property type="match status" value="1"/>
</dbReference>
<evidence type="ECO:0000313" key="5">
    <source>
        <dbReference type="EMBL" id="KGC16693.1"/>
    </source>
</evidence>
<proteinExistence type="inferred from homology"/>
<dbReference type="KEGG" id="bgo:BM43_850"/>
<dbReference type="Gene3D" id="1.10.287.950">
    <property type="entry name" value="Methyl-accepting chemotaxis protein"/>
    <property type="match status" value="1"/>
</dbReference>
<dbReference type="GO" id="GO:0006935">
    <property type="term" value="P:chemotaxis"/>
    <property type="evidence" value="ECO:0007669"/>
    <property type="project" value="InterPro"/>
</dbReference>
<dbReference type="PANTHER" id="PTHR32089:SF112">
    <property type="entry name" value="LYSOZYME-LIKE PROTEIN-RELATED"/>
    <property type="match status" value="1"/>
</dbReference>
<organism evidence="5 6">
    <name type="scientific">Burkholderia gladioli</name>
    <name type="common">Pseudomonas marginata</name>
    <name type="synonym">Phytomonas marginata</name>
    <dbReference type="NCBI Taxonomy" id="28095"/>
    <lineage>
        <taxon>Bacteria</taxon>
        <taxon>Pseudomonadati</taxon>
        <taxon>Pseudomonadota</taxon>
        <taxon>Betaproteobacteria</taxon>
        <taxon>Burkholderiales</taxon>
        <taxon>Burkholderiaceae</taxon>
        <taxon>Burkholderia</taxon>
    </lineage>
</organism>
<protein>
    <submittedName>
        <fullName evidence="5">Methyl-accepting chemotaxis (MCP) signaling domain protein</fullName>
    </submittedName>
</protein>
<dbReference type="AlphaFoldDB" id="A0AAW3F660"/>
<evidence type="ECO:0000256" key="1">
    <source>
        <dbReference type="ARBA" id="ARBA00023224"/>
    </source>
</evidence>
<dbReference type="InterPro" id="IPR004089">
    <property type="entry name" value="MCPsignal_dom"/>
</dbReference>
<keyword evidence="1 3" id="KW-0807">Transducer</keyword>
<comment type="caution">
    <text evidence="5">The sequence shown here is derived from an EMBL/GenBank/DDBJ whole genome shotgun (WGS) entry which is preliminary data.</text>
</comment>
<gene>
    <name evidence="5" type="ORF">DM48_4795</name>
</gene>
<dbReference type="PRINTS" id="PR00260">
    <property type="entry name" value="CHEMTRNSDUCR"/>
</dbReference>
<feature type="domain" description="Methyl-accepting transducer" evidence="4">
    <location>
        <begin position="25"/>
        <end position="71"/>
    </location>
</feature>
<dbReference type="Pfam" id="PF00015">
    <property type="entry name" value="MCPsignal"/>
    <property type="match status" value="1"/>
</dbReference>
<evidence type="ECO:0000313" key="6">
    <source>
        <dbReference type="Proteomes" id="UP000029590"/>
    </source>
</evidence>
<evidence type="ECO:0000256" key="2">
    <source>
        <dbReference type="ARBA" id="ARBA00029447"/>
    </source>
</evidence>
<reference evidence="5 6" key="1">
    <citation type="submission" date="2014-04" db="EMBL/GenBank/DDBJ databases">
        <authorList>
            <person name="Bishop-Lilly K.A."/>
            <person name="Broomall S.M."/>
            <person name="Chain P.S."/>
            <person name="Chertkov O."/>
            <person name="Coyne S.R."/>
            <person name="Daligault H.E."/>
            <person name="Davenport K.W."/>
            <person name="Erkkila T."/>
            <person name="Frey K.G."/>
            <person name="Gibbons H.S."/>
            <person name="Gu W."/>
            <person name="Jaissle J."/>
            <person name="Johnson S.L."/>
            <person name="Koroleva G.I."/>
            <person name="Ladner J.T."/>
            <person name="Lo C.-C."/>
            <person name="Minogue T.D."/>
            <person name="Munk C."/>
            <person name="Palacios G.F."/>
            <person name="Redden C.L."/>
            <person name="Rosenzweig C.N."/>
            <person name="Scholz M.B."/>
            <person name="Teshima H."/>
            <person name="Xu Y."/>
        </authorList>
    </citation>
    <scope>NUCLEOTIDE SEQUENCE [LARGE SCALE GENOMIC DNA]</scope>
    <source>
        <strain evidence="6">gladioli</strain>
    </source>
</reference>
<comment type="similarity">
    <text evidence="2">Belongs to the methyl-accepting chemotaxis (MCP) protein family.</text>
</comment>
<dbReference type="Gene3D" id="3.30.450.20">
    <property type="entry name" value="PAS domain"/>
    <property type="match status" value="1"/>
</dbReference>
<evidence type="ECO:0000256" key="3">
    <source>
        <dbReference type="PROSITE-ProRule" id="PRU00284"/>
    </source>
</evidence>
<evidence type="ECO:0000259" key="4">
    <source>
        <dbReference type="PROSITE" id="PS50111"/>
    </source>
</evidence>
<dbReference type="Proteomes" id="UP000029590">
    <property type="component" value="Unassembled WGS sequence"/>
</dbReference>
<dbReference type="GO" id="GO:0016020">
    <property type="term" value="C:membrane"/>
    <property type="evidence" value="ECO:0007669"/>
    <property type="project" value="InterPro"/>
</dbReference>
<dbReference type="PANTHER" id="PTHR32089">
    <property type="entry name" value="METHYL-ACCEPTING CHEMOTAXIS PROTEIN MCPB"/>
    <property type="match status" value="1"/>
</dbReference>